<dbReference type="NCBIfam" id="TIGR01549">
    <property type="entry name" value="HAD-SF-IA-v1"/>
    <property type="match status" value="1"/>
</dbReference>
<dbReference type="STRING" id="51511.ENSCSAVP00000010656"/>
<evidence type="ECO:0000256" key="3">
    <source>
        <dbReference type="ARBA" id="ARBA00023167"/>
    </source>
</evidence>
<dbReference type="Gene3D" id="1.10.720.60">
    <property type="match status" value="1"/>
</dbReference>
<reference evidence="4" key="2">
    <citation type="submission" date="2025-08" db="UniProtKB">
        <authorList>
            <consortium name="Ensembl"/>
        </authorList>
    </citation>
    <scope>IDENTIFICATION</scope>
</reference>
<dbReference type="Ensembl" id="ENSCSAVT00000010786.1">
    <property type="protein sequence ID" value="ENSCSAVP00000010656.1"/>
    <property type="gene ID" value="ENSCSAVG00000006268.1"/>
</dbReference>
<dbReference type="GO" id="GO:0000287">
    <property type="term" value="F:magnesium ion binding"/>
    <property type="evidence" value="ECO:0007669"/>
    <property type="project" value="InterPro"/>
</dbReference>
<dbReference type="InParanoid" id="H2YZ94"/>
<dbReference type="PANTHER" id="PTHR20371">
    <property type="entry name" value="ENOLASE-PHOSPHATASE E1"/>
    <property type="match status" value="1"/>
</dbReference>
<dbReference type="Proteomes" id="UP000007875">
    <property type="component" value="Unassembled WGS sequence"/>
</dbReference>
<dbReference type="InterPro" id="IPR023943">
    <property type="entry name" value="Enolase-ppase_E1"/>
</dbReference>
<dbReference type="InterPro" id="IPR023214">
    <property type="entry name" value="HAD_sf"/>
</dbReference>
<dbReference type="OMA" id="LQGMVWE"/>
<dbReference type="SFLD" id="SFLDG01129">
    <property type="entry name" value="C1.5:_HAD__Beta-PGM__Phosphata"/>
    <property type="match status" value="1"/>
</dbReference>
<keyword evidence="1" id="KW-0028">Amino-acid biosynthesis</keyword>
<proteinExistence type="predicted"/>
<dbReference type="GO" id="GO:0043874">
    <property type="term" value="F:acireductone synthase activity"/>
    <property type="evidence" value="ECO:0007669"/>
    <property type="project" value="InterPro"/>
</dbReference>
<dbReference type="SFLD" id="SFLDS00003">
    <property type="entry name" value="Haloacid_Dehalogenase"/>
    <property type="match status" value="1"/>
</dbReference>
<dbReference type="GeneTree" id="ENSGT00440000039914"/>
<dbReference type="NCBIfam" id="TIGR01691">
    <property type="entry name" value="enolase-ppase"/>
    <property type="match status" value="1"/>
</dbReference>
<sequence>NAFLIMDKSIRAVVLDIEGTTTPISFVTNVLFPFVVKNVEDFLLNTWTISETQNNVESLRQQAAIDVKEFGTAVPQILPEDTVPASKTLRSVVDNVIWQMSLNRKTTALKELQGMIWINGYESGEIKGLVFEDVKPALDKLQNLEKNIYIYSSGSVAAQKLLFKYSEVGDMLPYFNGHFDTKIGSKNDPASYKSIANYINCNPEEILFLTDVEYEANAATSAGFQVCVVLRPGNKLIDAENLKCFKTISNFSELFNSS</sequence>
<dbReference type="PRINTS" id="PR00413">
    <property type="entry name" value="HADHALOGNASE"/>
</dbReference>
<evidence type="ECO:0000313" key="5">
    <source>
        <dbReference type="Proteomes" id="UP000007875"/>
    </source>
</evidence>
<evidence type="ECO:0000313" key="4">
    <source>
        <dbReference type="Ensembl" id="ENSCSAVP00000010656.1"/>
    </source>
</evidence>
<keyword evidence="2" id="KW-0378">Hydrolase</keyword>
<dbReference type="InterPro" id="IPR036412">
    <property type="entry name" value="HAD-like_sf"/>
</dbReference>
<dbReference type="SUPFAM" id="SSF56784">
    <property type="entry name" value="HAD-like"/>
    <property type="match status" value="1"/>
</dbReference>
<evidence type="ECO:0000256" key="2">
    <source>
        <dbReference type="ARBA" id="ARBA00022801"/>
    </source>
</evidence>
<dbReference type="GO" id="GO:0019509">
    <property type="term" value="P:L-methionine salvage from methylthioadenosine"/>
    <property type="evidence" value="ECO:0007669"/>
    <property type="project" value="InterPro"/>
</dbReference>
<evidence type="ECO:0000256" key="1">
    <source>
        <dbReference type="ARBA" id="ARBA00022605"/>
    </source>
</evidence>
<dbReference type="AlphaFoldDB" id="H2YZ94"/>
<dbReference type="PANTHER" id="PTHR20371:SF1">
    <property type="entry name" value="ENOLASE-PHOSPHATASE E1"/>
    <property type="match status" value="1"/>
</dbReference>
<dbReference type="SFLD" id="SFLDF00044">
    <property type="entry name" value="enolase-phosphatase"/>
    <property type="match status" value="1"/>
</dbReference>
<dbReference type="Pfam" id="PF00702">
    <property type="entry name" value="Hydrolase"/>
    <property type="match status" value="1"/>
</dbReference>
<dbReference type="FunCoup" id="H2YZ94">
    <property type="interactions" value="686"/>
</dbReference>
<dbReference type="InterPro" id="IPR006439">
    <property type="entry name" value="HAD-SF_hydro_IA"/>
</dbReference>
<dbReference type="Gene3D" id="3.40.50.1000">
    <property type="entry name" value="HAD superfamily/HAD-like"/>
    <property type="match status" value="1"/>
</dbReference>
<dbReference type="HOGENOM" id="CLU_023273_0_0_1"/>
<reference evidence="5" key="1">
    <citation type="submission" date="2003-08" db="EMBL/GenBank/DDBJ databases">
        <authorList>
            <person name="Birren B."/>
            <person name="Nusbaum C."/>
            <person name="Abebe A."/>
            <person name="Abouelleil A."/>
            <person name="Adekoya E."/>
            <person name="Ait-zahra M."/>
            <person name="Allen N."/>
            <person name="Allen T."/>
            <person name="An P."/>
            <person name="Anderson M."/>
            <person name="Anderson S."/>
            <person name="Arachchi H."/>
            <person name="Armbruster J."/>
            <person name="Bachantsang P."/>
            <person name="Baldwin J."/>
            <person name="Barry A."/>
            <person name="Bayul T."/>
            <person name="Blitshsteyn B."/>
            <person name="Bloom T."/>
            <person name="Blye J."/>
            <person name="Boguslavskiy L."/>
            <person name="Borowsky M."/>
            <person name="Boukhgalter B."/>
            <person name="Brunache A."/>
            <person name="Butler J."/>
            <person name="Calixte N."/>
            <person name="Calvo S."/>
            <person name="Camarata J."/>
            <person name="Campo K."/>
            <person name="Chang J."/>
            <person name="Cheshatsang Y."/>
            <person name="Citroen M."/>
            <person name="Collymore A."/>
            <person name="Considine T."/>
            <person name="Cook A."/>
            <person name="Cooke P."/>
            <person name="Corum B."/>
            <person name="Cuomo C."/>
            <person name="David R."/>
            <person name="Dawoe T."/>
            <person name="Degray S."/>
            <person name="Dodge S."/>
            <person name="Dooley K."/>
            <person name="Dorje P."/>
            <person name="Dorjee K."/>
            <person name="Dorris L."/>
            <person name="Duffey N."/>
            <person name="Dupes A."/>
            <person name="Elkins T."/>
            <person name="Engels R."/>
            <person name="Erickson J."/>
            <person name="Farina A."/>
            <person name="Faro S."/>
            <person name="Ferreira P."/>
            <person name="Fischer H."/>
            <person name="Fitzgerald M."/>
            <person name="Foley K."/>
            <person name="Gage D."/>
            <person name="Galagan J."/>
            <person name="Gearin G."/>
            <person name="Gnerre S."/>
            <person name="Gnirke A."/>
            <person name="Goyette A."/>
            <person name="Graham J."/>
            <person name="Grandbois E."/>
            <person name="Gyaltsen K."/>
            <person name="Hafez N."/>
            <person name="Hagopian D."/>
            <person name="Hagos B."/>
            <person name="Hall J."/>
            <person name="Hatcher B."/>
            <person name="Heller A."/>
            <person name="Higgins H."/>
            <person name="Honan T."/>
            <person name="Horn A."/>
            <person name="Houde N."/>
            <person name="Hughes L."/>
            <person name="Hulme W."/>
            <person name="Husby E."/>
            <person name="Iliev I."/>
            <person name="Jaffe D."/>
            <person name="Jones C."/>
            <person name="Kamal M."/>
            <person name="Kamat A."/>
            <person name="Kamvysselis M."/>
            <person name="Karlsson E."/>
            <person name="Kells C."/>
            <person name="Kieu A."/>
            <person name="Kisner P."/>
            <person name="Kodira C."/>
            <person name="Kulbokas E."/>
            <person name="Labutti K."/>
            <person name="Lama D."/>
            <person name="Landers T."/>
            <person name="Leger J."/>
            <person name="Levine S."/>
            <person name="Lewis D."/>
            <person name="Lewis T."/>
            <person name="Lindblad-toh K."/>
            <person name="Liu X."/>
            <person name="Lokyitsang T."/>
            <person name="Lokyitsang Y."/>
            <person name="Lucien O."/>
            <person name="Lui A."/>
            <person name="Ma L.J."/>
            <person name="Mabbitt R."/>
            <person name="Macdonald J."/>
            <person name="Maclean C."/>
            <person name="Major J."/>
            <person name="Manning J."/>
            <person name="Marabella R."/>
            <person name="Maru K."/>
            <person name="Matthews C."/>
            <person name="Mauceli E."/>
            <person name="Mccarthy M."/>
            <person name="Mcdonough S."/>
            <person name="Mcghee T."/>
            <person name="Meldrim J."/>
            <person name="Meneus L."/>
            <person name="Mesirov J."/>
            <person name="Mihalev A."/>
            <person name="Mihova T."/>
            <person name="Mikkelsen T."/>
            <person name="Mlenga V."/>
            <person name="Moru K."/>
            <person name="Mozes J."/>
            <person name="Mulrain L."/>
            <person name="Munson G."/>
            <person name="Naylor J."/>
            <person name="Newes C."/>
            <person name="Nguyen C."/>
            <person name="Nguyen N."/>
            <person name="Nguyen T."/>
            <person name="Nicol R."/>
            <person name="Nielsen C."/>
            <person name="Nizzari M."/>
            <person name="Norbu C."/>
            <person name="Norbu N."/>
            <person name="O'donnell P."/>
            <person name="Okoawo O."/>
            <person name="O'leary S."/>
            <person name="Omotosho B."/>
            <person name="O'neill K."/>
            <person name="Osman S."/>
            <person name="Parker S."/>
            <person name="Perrin D."/>
            <person name="Phunkhang P."/>
            <person name="Piqani B."/>
            <person name="Purcell S."/>
            <person name="Rachupka T."/>
            <person name="Ramasamy U."/>
            <person name="Rameau R."/>
            <person name="Ray V."/>
            <person name="Raymond C."/>
            <person name="Retta R."/>
            <person name="Richardson S."/>
            <person name="Rise C."/>
            <person name="Rodriguez J."/>
            <person name="Rogers J."/>
            <person name="Rogov P."/>
            <person name="Rutman M."/>
            <person name="Schupbach R."/>
            <person name="Seaman C."/>
            <person name="Settipalli S."/>
            <person name="Sharpe T."/>
            <person name="Sheridan J."/>
            <person name="Sherpa N."/>
            <person name="Shi J."/>
            <person name="Smirnov S."/>
            <person name="Smith C."/>
            <person name="Sougnez C."/>
            <person name="Spencer B."/>
            <person name="Stalker J."/>
            <person name="Stange-thomann N."/>
            <person name="Stavropoulos S."/>
            <person name="Stetson K."/>
            <person name="Stone C."/>
            <person name="Stone S."/>
            <person name="Stubbs M."/>
            <person name="Talamas J."/>
            <person name="Tchuinga P."/>
            <person name="Tenzing P."/>
            <person name="Tesfaye S."/>
            <person name="Theodore J."/>
            <person name="Thoulutsang Y."/>
            <person name="Topham K."/>
            <person name="Towey S."/>
            <person name="Tsamla T."/>
            <person name="Tsomo N."/>
            <person name="Vallee D."/>
            <person name="Vassiliev H."/>
            <person name="Venkataraman V."/>
            <person name="Vinson J."/>
            <person name="Vo A."/>
            <person name="Wade C."/>
            <person name="Wang S."/>
            <person name="Wangchuk T."/>
            <person name="Wangdi T."/>
            <person name="Whittaker C."/>
            <person name="Wilkinson J."/>
            <person name="Wu Y."/>
            <person name="Wyman D."/>
            <person name="Yadav S."/>
            <person name="Yang S."/>
            <person name="Yang X."/>
            <person name="Yeager S."/>
            <person name="Yee E."/>
            <person name="Young G."/>
            <person name="Zainoun J."/>
            <person name="Zembeck L."/>
            <person name="Zimmer A."/>
            <person name="Zody M."/>
            <person name="Lander E."/>
        </authorList>
    </citation>
    <scope>NUCLEOTIDE SEQUENCE [LARGE SCALE GENOMIC DNA]</scope>
</reference>
<evidence type="ECO:0008006" key="6">
    <source>
        <dbReference type="Google" id="ProtNLM"/>
    </source>
</evidence>
<organism evidence="4 5">
    <name type="scientific">Ciona savignyi</name>
    <name type="common">Pacific transparent sea squirt</name>
    <dbReference type="NCBI Taxonomy" id="51511"/>
    <lineage>
        <taxon>Eukaryota</taxon>
        <taxon>Metazoa</taxon>
        <taxon>Chordata</taxon>
        <taxon>Tunicata</taxon>
        <taxon>Ascidiacea</taxon>
        <taxon>Phlebobranchia</taxon>
        <taxon>Cionidae</taxon>
        <taxon>Ciona</taxon>
    </lineage>
</organism>
<accession>H2YZ94</accession>
<keyword evidence="5" id="KW-1185">Reference proteome</keyword>
<dbReference type="CDD" id="cd01629">
    <property type="entry name" value="HAD_EP"/>
    <property type="match status" value="1"/>
</dbReference>
<dbReference type="SFLD" id="SFLDG01133">
    <property type="entry name" value="C1.5.4:_Enolase-phosphatase_Li"/>
    <property type="match status" value="1"/>
</dbReference>
<dbReference type="eggNOG" id="KOG2630">
    <property type="taxonomic scope" value="Eukaryota"/>
</dbReference>
<name>H2YZ94_CIOSA</name>
<keyword evidence="3" id="KW-0486">Methionine biosynthesis</keyword>
<protein>
    <recommendedName>
        <fullName evidence="6">Enolase-phosphatase E1</fullName>
    </recommendedName>
</protein>
<reference evidence="4" key="3">
    <citation type="submission" date="2025-09" db="UniProtKB">
        <authorList>
            <consortium name="Ensembl"/>
        </authorList>
    </citation>
    <scope>IDENTIFICATION</scope>
</reference>